<keyword evidence="4" id="KW-1185">Reference proteome</keyword>
<dbReference type="CDD" id="cd00093">
    <property type="entry name" value="HTH_XRE"/>
    <property type="match status" value="1"/>
</dbReference>
<dbReference type="SUPFAM" id="SSF47413">
    <property type="entry name" value="lambda repressor-like DNA-binding domains"/>
    <property type="match status" value="1"/>
</dbReference>
<dbReference type="PROSITE" id="PS50943">
    <property type="entry name" value="HTH_CROC1"/>
    <property type="match status" value="1"/>
</dbReference>
<dbReference type="PANTHER" id="PTHR46797:SF1">
    <property type="entry name" value="METHYLPHOSPHONATE SYNTHASE"/>
    <property type="match status" value="1"/>
</dbReference>
<gene>
    <name evidence="3" type="ORF">JOC95_002047</name>
</gene>
<dbReference type="PANTHER" id="PTHR46797">
    <property type="entry name" value="HTH-TYPE TRANSCRIPTIONAL REGULATOR"/>
    <property type="match status" value="1"/>
</dbReference>
<accession>A0ABS2P004</accession>
<dbReference type="EMBL" id="JAFBED010000004">
    <property type="protein sequence ID" value="MBM7620194.1"/>
    <property type="molecule type" value="Genomic_DNA"/>
</dbReference>
<dbReference type="InterPro" id="IPR050807">
    <property type="entry name" value="TransReg_Diox_bact_type"/>
</dbReference>
<dbReference type="Gene3D" id="1.10.260.40">
    <property type="entry name" value="lambda repressor-like DNA-binding domains"/>
    <property type="match status" value="1"/>
</dbReference>
<dbReference type="Pfam" id="PF12844">
    <property type="entry name" value="HTH_19"/>
    <property type="match status" value="1"/>
</dbReference>
<reference evidence="3 4" key="1">
    <citation type="submission" date="2021-01" db="EMBL/GenBank/DDBJ databases">
        <title>Genomic Encyclopedia of Type Strains, Phase IV (KMG-IV): sequencing the most valuable type-strain genomes for metagenomic binning, comparative biology and taxonomic classification.</title>
        <authorList>
            <person name="Goeker M."/>
        </authorList>
    </citation>
    <scope>NUCLEOTIDE SEQUENCE [LARGE SCALE GENOMIC DNA]</scope>
    <source>
        <strain evidence="3 4">DSM 25879</strain>
    </source>
</reference>
<keyword evidence="1" id="KW-0238">DNA-binding</keyword>
<proteinExistence type="predicted"/>
<evidence type="ECO:0000313" key="4">
    <source>
        <dbReference type="Proteomes" id="UP000737402"/>
    </source>
</evidence>
<comment type="caution">
    <text evidence="3">The sequence shown here is derived from an EMBL/GenBank/DDBJ whole genome shotgun (WGS) entry which is preliminary data.</text>
</comment>
<dbReference type="InterPro" id="IPR001387">
    <property type="entry name" value="Cro/C1-type_HTH"/>
</dbReference>
<name>A0ABS2P004_9BACI</name>
<dbReference type="Proteomes" id="UP000737402">
    <property type="component" value="Unassembled WGS sequence"/>
</dbReference>
<evidence type="ECO:0000259" key="2">
    <source>
        <dbReference type="PROSITE" id="PS50943"/>
    </source>
</evidence>
<feature type="domain" description="HTH cro/C1-type" evidence="2">
    <location>
        <begin position="8"/>
        <end position="62"/>
    </location>
</feature>
<evidence type="ECO:0000313" key="3">
    <source>
        <dbReference type="EMBL" id="MBM7620194.1"/>
    </source>
</evidence>
<sequence length="70" mass="7917">MDFLGDRIQNAREIKGLNSKQAANLCNVSPSLWSLYESNKRMPPSDVLRHIAEKLEVSADYLLGLKDDLK</sequence>
<dbReference type="SMART" id="SM00530">
    <property type="entry name" value="HTH_XRE"/>
    <property type="match status" value="1"/>
</dbReference>
<protein>
    <submittedName>
        <fullName evidence="3">Transcriptional regulator with XRE-family HTH domain</fullName>
    </submittedName>
</protein>
<dbReference type="InterPro" id="IPR010982">
    <property type="entry name" value="Lambda_DNA-bd_dom_sf"/>
</dbReference>
<organism evidence="3 4">
    <name type="scientific">Sutcliffiella tianshenii</name>
    <dbReference type="NCBI Taxonomy" id="1463404"/>
    <lineage>
        <taxon>Bacteria</taxon>
        <taxon>Bacillati</taxon>
        <taxon>Bacillota</taxon>
        <taxon>Bacilli</taxon>
        <taxon>Bacillales</taxon>
        <taxon>Bacillaceae</taxon>
        <taxon>Sutcliffiella</taxon>
    </lineage>
</organism>
<dbReference type="RefSeq" id="WP_204415711.1">
    <property type="nucleotide sequence ID" value="NZ_JAFBED010000004.1"/>
</dbReference>
<evidence type="ECO:0000256" key="1">
    <source>
        <dbReference type="ARBA" id="ARBA00023125"/>
    </source>
</evidence>